<evidence type="ECO:0000313" key="2">
    <source>
        <dbReference type="EMBL" id="EYC02440.1"/>
    </source>
</evidence>
<accession>A0A016TID8</accession>
<gene>
    <name evidence="2" type="primary">Acey_s0100.g3304</name>
    <name evidence="2" type="ORF">Y032_0100g3304</name>
</gene>
<evidence type="ECO:0000256" key="1">
    <source>
        <dbReference type="SAM" id="MobiDB-lite"/>
    </source>
</evidence>
<dbReference type="OrthoDB" id="10071960at2759"/>
<protein>
    <recommendedName>
        <fullName evidence="4">Peptidase A2 domain-containing protein</fullName>
    </recommendedName>
</protein>
<name>A0A016TID8_9BILA</name>
<dbReference type="Proteomes" id="UP000024635">
    <property type="component" value="Unassembled WGS sequence"/>
</dbReference>
<dbReference type="Gene3D" id="2.40.70.10">
    <property type="entry name" value="Acid Proteases"/>
    <property type="match status" value="1"/>
</dbReference>
<feature type="compositionally biased region" description="Polar residues" evidence="1">
    <location>
        <begin position="42"/>
        <end position="52"/>
    </location>
</feature>
<keyword evidence="3" id="KW-1185">Reference proteome</keyword>
<comment type="caution">
    <text evidence="2">The sequence shown here is derived from an EMBL/GenBank/DDBJ whole genome shotgun (WGS) entry which is preliminary data.</text>
</comment>
<proteinExistence type="predicted"/>
<feature type="region of interest" description="Disordered" evidence="1">
    <location>
        <begin position="1"/>
        <end position="56"/>
    </location>
</feature>
<dbReference type="InterPro" id="IPR021109">
    <property type="entry name" value="Peptidase_aspartic_dom_sf"/>
</dbReference>
<dbReference type="SUPFAM" id="SSF50630">
    <property type="entry name" value="Acid proteases"/>
    <property type="match status" value="1"/>
</dbReference>
<dbReference type="Pfam" id="PF13650">
    <property type="entry name" value="Asp_protease_2"/>
    <property type="match status" value="1"/>
</dbReference>
<organism evidence="2 3">
    <name type="scientific">Ancylostoma ceylanicum</name>
    <dbReference type="NCBI Taxonomy" id="53326"/>
    <lineage>
        <taxon>Eukaryota</taxon>
        <taxon>Metazoa</taxon>
        <taxon>Ecdysozoa</taxon>
        <taxon>Nematoda</taxon>
        <taxon>Chromadorea</taxon>
        <taxon>Rhabditida</taxon>
        <taxon>Rhabditina</taxon>
        <taxon>Rhabditomorpha</taxon>
        <taxon>Strongyloidea</taxon>
        <taxon>Ancylostomatidae</taxon>
        <taxon>Ancylostomatinae</taxon>
        <taxon>Ancylostoma</taxon>
    </lineage>
</organism>
<dbReference type="EMBL" id="JARK01001436">
    <property type="protein sequence ID" value="EYC02440.1"/>
    <property type="molecule type" value="Genomic_DNA"/>
</dbReference>
<evidence type="ECO:0008006" key="4">
    <source>
        <dbReference type="Google" id="ProtNLM"/>
    </source>
</evidence>
<reference evidence="3" key="1">
    <citation type="journal article" date="2015" name="Nat. Genet.">
        <title>The genome and transcriptome of the zoonotic hookworm Ancylostoma ceylanicum identify infection-specific gene families.</title>
        <authorList>
            <person name="Schwarz E.M."/>
            <person name="Hu Y."/>
            <person name="Antoshechkin I."/>
            <person name="Miller M.M."/>
            <person name="Sternberg P.W."/>
            <person name="Aroian R.V."/>
        </authorList>
    </citation>
    <scope>NUCLEOTIDE SEQUENCE</scope>
    <source>
        <strain evidence="3">HY135</strain>
    </source>
</reference>
<feature type="compositionally biased region" description="Polar residues" evidence="1">
    <location>
        <begin position="1"/>
        <end position="12"/>
    </location>
</feature>
<sequence length="171" mass="19255">MSQPIQRPTGQSRPRPRMQRGAATRQNFVGEDGYRDTDEPSQEGQDIFQASNDEAAKSTRLPTGTIWVKGPGSFRSVQILLDTGSELSFIDKQLADELKLESVGSRKLRINTLGSNRTKENVYELYEQVNVSEHDGKTVHPLVIQEQPHCQVRNTGPPAEMGLYLYKKKRV</sequence>
<dbReference type="AlphaFoldDB" id="A0A016TID8"/>
<evidence type="ECO:0000313" key="3">
    <source>
        <dbReference type="Proteomes" id="UP000024635"/>
    </source>
</evidence>